<dbReference type="EMBL" id="CP023004">
    <property type="protein sequence ID" value="AWI09172.1"/>
    <property type="molecule type" value="Genomic_DNA"/>
</dbReference>
<evidence type="ECO:0000313" key="3">
    <source>
        <dbReference type="EMBL" id="AWI09172.1"/>
    </source>
</evidence>
<dbReference type="Proteomes" id="UP000244896">
    <property type="component" value="Chromosome"/>
</dbReference>
<gene>
    <name evidence="3" type="ORF">CKA38_07895</name>
</gene>
<reference evidence="3 4" key="1">
    <citation type="journal article" date="2018" name="Syst. Appl. Microbiol.">
        <title>Ereboglobus luteus gen. nov. sp. nov. from cockroach guts, and new insights into the oxygen relationship of the genera Opitutus and Didymococcus (Verrucomicrobia: Opitutaceae).</title>
        <authorList>
            <person name="Tegtmeier D."/>
            <person name="Belitz A."/>
            <person name="Radek R."/>
            <person name="Heimerl T."/>
            <person name="Brune A."/>
        </authorList>
    </citation>
    <scope>NUCLEOTIDE SEQUENCE [LARGE SCALE GENOMIC DNA]</scope>
    <source>
        <strain evidence="3 4">Ho45</strain>
    </source>
</reference>
<evidence type="ECO:0008006" key="5">
    <source>
        <dbReference type="Google" id="ProtNLM"/>
    </source>
</evidence>
<feature type="compositionally biased region" description="Low complexity" evidence="1">
    <location>
        <begin position="216"/>
        <end position="232"/>
    </location>
</feature>
<name>A0A2U8E3T2_9BACT</name>
<evidence type="ECO:0000313" key="4">
    <source>
        <dbReference type="Proteomes" id="UP000244896"/>
    </source>
</evidence>
<dbReference type="KEGG" id="elut:CKA38_07895"/>
<feature type="chain" id="PRO_5016166266" description="SH3b domain-containing protein" evidence="2">
    <location>
        <begin position="24"/>
        <end position="331"/>
    </location>
</feature>
<keyword evidence="2" id="KW-0732">Signal</keyword>
<dbReference type="OrthoDB" id="191488at2"/>
<sequence>MKHITRLVFIPAFCAAFAAALNAAPLAGDTPVHASPDYAAPVLLTLKAGEEPSPATAASAVALPEGWQAISITAALDVWVRDSELNKELDVKPGVTLRAEPNLEAASLGTMVAGDVTELRGIQGKWVQMHIIKKSTGYINTVAPTPPASAPAAPAPAQETPPPAASPAPATADAQVVQQAGTVPYAPHQTAAPQDQRPLSVSTQGGSQLPQQQTRSAAATPTATASAAATTPMGGGRTYEAKPADAASAAVPRTFEGTFASTRRAFMPRRPYEFQLTAADGTRLAYLDLSKIVVTEQFETYIGRTVVVNGSIAGVPNTQDIVIKAETLQAK</sequence>
<dbReference type="RefSeq" id="WP_108824984.1">
    <property type="nucleotide sequence ID" value="NZ_CP023004.1"/>
</dbReference>
<dbReference type="AlphaFoldDB" id="A0A2U8E3T2"/>
<evidence type="ECO:0000256" key="2">
    <source>
        <dbReference type="SAM" id="SignalP"/>
    </source>
</evidence>
<feature type="compositionally biased region" description="Polar residues" evidence="1">
    <location>
        <begin position="191"/>
        <end position="215"/>
    </location>
</feature>
<proteinExistence type="predicted"/>
<feature type="region of interest" description="Disordered" evidence="1">
    <location>
        <begin position="188"/>
        <end position="248"/>
    </location>
</feature>
<accession>A0A2U8E3T2</accession>
<feature type="region of interest" description="Disordered" evidence="1">
    <location>
        <begin position="143"/>
        <end position="174"/>
    </location>
</feature>
<organism evidence="3 4">
    <name type="scientific">Ereboglobus luteus</name>
    <dbReference type="NCBI Taxonomy" id="1796921"/>
    <lineage>
        <taxon>Bacteria</taxon>
        <taxon>Pseudomonadati</taxon>
        <taxon>Verrucomicrobiota</taxon>
        <taxon>Opitutia</taxon>
        <taxon>Opitutales</taxon>
        <taxon>Opitutaceae</taxon>
        <taxon>Ereboglobus</taxon>
    </lineage>
</organism>
<feature type="signal peptide" evidence="2">
    <location>
        <begin position="1"/>
        <end position="23"/>
    </location>
</feature>
<evidence type="ECO:0000256" key="1">
    <source>
        <dbReference type="SAM" id="MobiDB-lite"/>
    </source>
</evidence>
<protein>
    <recommendedName>
        <fullName evidence="5">SH3b domain-containing protein</fullName>
    </recommendedName>
</protein>
<keyword evidence="4" id="KW-1185">Reference proteome</keyword>